<evidence type="ECO:0000256" key="13">
    <source>
        <dbReference type="SAM" id="Coils"/>
    </source>
</evidence>
<evidence type="ECO:0000256" key="12">
    <source>
        <dbReference type="PROSITE-ProRule" id="PRU00782"/>
    </source>
</evidence>
<keyword evidence="4" id="KW-0488">Methylation</keyword>
<feature type="region of interest" description="Disordered" evidence="14">
    <location>
        <begin position="1922"/>
        <end position="1941"/>
    </location>
</feature>
<dbReference type="InterPro" id="IPR001609">
    <property type="entry name" value="Myosin_head_motor_dom-like"/>
</dbReference>
<keyword evidence="19" id="KW-1185">Reference proteome</keyword>
<dbReference type="SMART" id="SM00015">
    <property type="entry name" value="IQ"/>
    <property type="match status" value="1"/>
</dbReference>
<keyword evidence="10 12" id="KW-0505">Motor protein</keyword>
<evidence type="ECO:0000256" key="6">
    <source>
        <dbReference type="ARBA" id="ARBA00022840"/>
    </source>
</evidence>
<dbReference type="Gene3D" id="1.20.58.530">
    <property type="match status" value="1"/>
</dbReference>
<dbReference type="Gene3D" id="3.30.70.1590">
    <property type="match status" value="1"/>
</dbReference>
<name>A0AAE0RK86_9TELE</name>
<dbReference type="Gene3D" id="3.60.10.10">
    <property type="entry name" value="Endonuclease/exonuclease/phosphatase"/>
    <property type="match status" value="1"/>
</dbReference>
<dbReference type="InterPro" id="IPR004009">
    <property type="entry name" value="SH3_Myosin"/>
</dbReference>
<feature type="binding site" evidence="12">
    <location>
        <begin position="1109"/>
        <end position="1116"/>
    </location>
    <ligand>
        <name>ATP</name>
        <dbReference type="ChEBI" id="CHEBI:30616"/>
    </ligand>
</feature>
<dbReference type="SUPFAM" id="SSF56219">
    <property type="entry name" value="DNase I-like"/>
    <property type="match status" value="1"/>
</dbReference>
<comment type="similarity">
    <text evidence="1 12">Belongs to the TRAFAC class myosin-kinesin ATPase superfamily. Myosin family.</text>
</comment>
<dbReference type="FunFam" id="1.20.5.4820:FF:000002">
    <property type="entry name" value="Myosin heavy chain 10"/>
    <property type="match status" value="1"/>
</dbReference>
<feature type="coiled-coil region" evidence="13">
    <location>
        <begin position="315"/>
        <end position="349"/>
    </location>
</feature>
<evidence type="ECO:0000313" key="19">
    <source>
        <dbReference type="Proteomes" id="UP001274896"/>
    </source>
</evidence>
<feature type="domain" description="Myosin motor" evidence="16">
    <location>
        <begin position="1016"/>
        <end position="1774"/>
    </location>
</feature>
<dbReference type="Pfam" id="PF00078">
    <property type="entry name" value="RVT_1"/>
    <property type="match status" value="1"/>
</dbReference>
<dbReference type="Pfam" id="PF02736">
    <property type="entry name" value="Myosin_N"/>
    <property type="match status" value="1"/>
</dbReference>
<dbReference type="FunFam" id="1.20.5.340:FF:000007">
    <property type="entry name" value="Myosin heavy chain, non-muscle"/>
    <property type="match status" value="1"/>
</dbReference>
<evidence type="ECO:0000256" key="9">
    <source>
        <dbReference type="ARBA" id="ARBA00023123"/>
    </source>
</evidence>
<sequence length="2964" mass="345583">KGRELVDMMERRKVDILCVQETRWKGSKARSIGAGFKLFYYGVDSKRNGVGVVLKEEFVRNVLEVKRVSDRVMSLKLEIEGVMLNVVSGYAPQVGCELEEKERFWSELDEVMESIPTGERVVIGADFNGHVGEGNTGDEEVMGKFGVKERNLEGQMVVDFAKRMDMAVVNTYFQKREEHRVTYKSGGRRTQVDYILCRRGNLKEISDCKVVVGESVARQHRMVVCRMTLMVCKTKTSKTKWWKLKKEDCCEEFRQKLRQALGGQVVLPDDWETTAEVIRETGRKVLGVSSGRRKEDKETWWWNEEVQDSVQRKRLAKKKWDMDRTEENRQEYKELQRRVKREVSKAKQKAYDELYTRLDTREGEKDLYRLARQRDRDGKDVQQVRVIKDRDGRVLTSEESVQRRWKEYFEELMNEENEREKRVEGVNSVEQKVDKIRKDEVRKALKRMKSGKAVGPDDIPVEVWKCLGEAAVEFLTSLFNRVLESERMPEEWRRSVLVPIFKNKGDVQSCSNYRGIKLMSHTMKLWERVVEARLRKVVEICEQQYGFMPRKSTTDAIFALRILMEKYRDGQRELHCVFVDLEKAYDRVPREELWYCMRKSGVAEKYVRVVQDMYERSRTVVRCAVGQTEEFKVEVGLHQGSALSPFLFAIVMDQLSEEVRQESSWTMMFADDIVICSESREQVEENLERWRFALERRGMKVSGSKTEYMCVNEREGSGTVRLQGEEVKKVQEFKYLGSTVQSNGECGKEVKKRVQAGWNGWRKVWGVLCERKIPARIKGKVYRTVVRAAMLYGLETVSLRKRQESALEVAELKMLRFSLGVTRLDRIRNEYIRGTAHVGRLGDKVREARLRWFGHVQRRESEYIGRRMLDMELPGRRQRGRPKRRYMDGINEDMKLVGASVEDAEDRDRWREMIHWQEFRPLSVFETPMPEMAQRSGQEDPERYLFVDRAVVYNPATQADWTAKKLVWIPSERHGFEAASIREERGEEVLVELAENGKKALVNKDDIQKMNPPKFSKVEDMAELTCLNEASVLHNLKDRYYSGLIYTYSGLFCVVINPYKNLPIYSENIIEMYRGKKRHEMPPHIYAISESAYRCMLQDREDQSILCTGESGAGKTENTKKVIQYLAHVASSHKGRKDHNIPGELERQLLQANPILESFGNAKTVKNDNSSRFGKFIRINFDVTGYIVGANIETYLLEKSRAIRQAKDERTFHIFYQLLAGAGEHLRSDLLLEGFNNYRFLSNGNIPIPGQQDKDNFQETMEAMHIMSFSHEEILSMLKVVSAVMQFGNIVFKKERNTDQASMPENTAAQKLCHLLGMNVMEFTRAILTPRIKVGRDYVQKAQTKEQADFAVEALAKATYERLFRWLVHRINKALDRTKRQGASFIGILDIAGFEIFQLNSFEQLCINYTNEKLQQLFNHTMFILEQEEYQREGIEWSFIDFGLDLQPCIDLIERPRLVSVFSISVWFYNRTRTQKSHSDPRAPERASPDLDPQKVFPIRIDSLQEANPPGVLALLDEECWFPKATDKTFVDKLVQEQGSHGKFQKPRQLKDKADFCIIHYAGRVDYKADEWLMKNMDPLNDNVATLLHQSTDKFVAELWKDGELHPFSVGRLDRIVGLDQVAGMNETAFGATYKTKKGMFRTVGQLYKESLTKLMATLRNTNPNFVRCIIPNHEKRAGKLEPHLVLDQLRCNGVLEGIRICRQGFPNRIIFQEFRQRYEILTPNAIPKGFMDGKQACERMIQALELDQNLYRIGQSKIFFRTGVLAHLEEERDLKITDIIIYFQSVCRGYLARKAFAKKQQQLSALKVLQRNCAAYLKLRHWQWWRLFTKVKPLLQVTRQEEEMQAKDEELVKVKERQVKVENELVEMERKHQQLMEEKNILAEQLQAETELFAEAEEMRARLVAKKQELEEILHDLESRVEEEEERNQTLQNEKKKMQSHIQDLEEQLDEEEAARQKLQLEKVTAEAKIKKMEEDLLLLEDQNSKFLKEKKLLEERVAEMTSLLAEEEEKAKNLGKVKNKQEMMMVDLEERLKKEEKTRQELEKAKRKLDGEMTDLQEQIAELQAQIDELKLQLAKKEEELQAVLARGDEEVAQKNNALKQVRELQAQLAELQEDLESEKAARNKAEKLKRDLSEELEALKTELEDTLDTTAAQQELRTKREQEVAELKKAIDEEARNHESQIQEMRQRHGTALEELSEQLEQAKRFKMNLEKSKQTLEGDNKELGNEVKVLQQAKLESEHKRKKLEAQLQEILARVTEGERNKGELIERSHKLQTELENVSALLEDAEKKGIKLTKDAASLESQLQDTQELLQEETRQKLNLSSRIRQLEEEKNNLQEQQEEEEETRKNLEKQLATLQAQLCETKKKLEDDVGVVEGLEEAKRKLQKDLEASNTRLEEKVLAFDKLEKTKTRLQQELDDLTVDLDHQRQIVSNLEKKQKKFDQMLAEEKSISARYAEERDRAEAEAREKETKALSLARALDEALEAKEEFERLNKQLRAEMEDLMSSKDDVGKNVHELEKSKRTLEQQVEEMRTQLEELEDELQATEDAKLRLEVNMQAMKAQFERDLQARDEQNDEKKRLLVKQVREMEAELEDERKQKALAVAAKKKLEMDLKDVEAQIEAANKARDEAIKQLRKLQAQMKDYQRELEEARTSRDEIFAQSKENEKKLKSLEAEILQLQEDLAASERARRHAEQERDELADEISNSASGKSALMDEKRRLEARIAQLEEELEEEQSNMELLNDRFRKTAMQVDTLSTELVGERSAAQKSETARQQLERQNKDLKAKLQELEGSVKSKFKSTITALEAKILQLEEQLEQEAKERTAANKIVRRTEKKLKEVFMQVEDERRHADQYKEQMEKANSRMKQLKRQLEEAEEEATRANASRRKLQRELEDATEASEGLSREVNTLKNRLRRGGPVSFPSGRSGRRQLQVEGEFSDDEADNKVSEANEALPPQNE</sequence>
<evidence type="ECO:0000256" key="8">
    <source>
        <dbReference type="ARBA" id="ARBA00023054"/>
    </source>
</evidence>
<dbReference type="Gene3D" id="6.10.250.2420">
    <property type="match status" value="1"/>
</dbReference>
<dbReference type="GO" id="GO:0016460">
    <property type="term" value="C:myosin II complex"/>
    <property type="evidence" value="ECO:0007669"/>
    <property type="project" value="TreeGrafter"/>
</dbReference>
<dbReference type="FunFam" id="1.10.10.820:FF:000002">
    <property type="entry name" value="Myosin heavy chain 10"/>
    <property type="match status" value="1"/>
</dbReference>
<accession>A0AAE0RK86</accession>
<dbReference type="EMBL" id="JAUCMX010000001">
    <property type="protein sequence ID" value="KAK3557701.1"/>
    <property type="molecule type" value="Genomic_DNA"/>
</dbReference>
<dbReference type="CDD" id="cd14920">
    <property type="entry name" value="MYSc_Myh10"/>
    <property type="match status" value="1"/>
</dbReference>
<evidence type="ECO:0000256" key="4">
    <source>
        <dbReference type="ARBA" id="ARBA00022481"/>
    </source>
</evidence>
<dbReference type="PANTHER" id="PTHR45615">
    <property type="entry name" value="MYOSIN HEAVY CHAIN, NON-MUSCLE"/>
    <property type="match status" value="1"/>
</dbReference>
<evidence type="ECO:0000256" key="7">
    <source>
        <dbReference type="ARBA" id="ARBA00022860"/>
    </source>
</evidence>
<dbReference type="InterPro" id="IPR036961">
    <property type="entry name" value="Kinesin_motor_dom_sf"/>
</dbReference>
<dbReference type="GO" id="GO:0051015">
    <property type="term" value="F:actin filament binding"/>
    <property type="evidence" value="ECO:0007669"/>
    <property type="project" value="InterPro"/>
</dbReference>
<dbReference type="EC" id="3.1.26.4" evidence="3"/>
<dbReference type="FunFam" id="1.20.120.720:FF:000002">
    <property type="entry name" value="Myosin heavy chain 10"/>
    <property type="match status" value="1"/>
</dbReference>
<dbReference type="Gene3D" id="3.30.70.270">
    <property type="match status" value="1"/>
</dbReference>
<dbReference type="Pfam" id="PF01576">
    <property type="entry name" value="Myosin_tail_1"/>
    <property type="match status" value="1"/>
</dbReference>
<dbReference type="Pfam" id="PF00612">
    <property type="entry name" value="IQ"/>
    <property type="match status" value="1"/>
</dbReference>
<feature type="domain" description="Reverse transcriptase" evidence="15">
    <location>
        <begin position="481"/>
        <end position="740"/>
    </location>
</feature>
<dbReference type="InterPro" id="IPR027417">
    <property type="entry name" value="P-loop_NTPase"/>
</dbReference>
<keyword evidence="6 12" id="KW-0067">ATP-binding</keyword>
<feature type="non-terminal residue" evidence="18">
    <location>
        <position position="1"/>
    </location>
</feature>
<dbReference type="GO" id="GO:0000146">
    <property type="term" value="F:microfilament motor activity"/>
    <property type="evidence" value="ECO:0007669"/>
    <property type="project" value="TreeGrafter"/>
</dbReference>
<dbReference type="PANTHER" id="PTHR45615:SF24">
    <property type="entry name" value="MYOSIN-10"/>
    <property type="match status" value="1"/>
</dbReference>
<dbReference type="Proteomes" id="UP001274896">
    <property type="component" value="Unassembled WGS sequence"/>
</dbReference>
<evidence type="ECO:0000259" key="15">
    <source>
        <dbReference type="PROSITE" id="PS50878"/>
    </source>
</evidence>
<protein>
    <recommendedName>
        <fullName evidence="3">ribonuclease H</fullName>
        <ecNumber evidence="3">3.1.26.4</ecNumber>
    </recommendedName>
</protein>
<dbReference type="Gene3D" id="1.10.287.1490">
    <property type="match status" value="1"/>
</dbReference>
<dbReference type="Pfam" id="PF03372">
    <property type="entry name" value="Exo_endo_phos"/>
    <property type="match status" value="1"/>
</dbReference>
<dbReference type="Gene3D" id="2.30.30.360">
    <property type="entry name" value="Myosin S1 fragment, N-terminal"/>
    <property type="match status" value="1"/>
</dbReference>
<feature type="domain" description="Myosin N-terminal SH3-like" evidence="17">
    <location>
        <begin position="962"/>
        <end position="1012"/>
    </location>
</feature>
<evidence type="ECO:0000259" key="16">
    <source>
        <dbReference type="PROSITE" id="PS51456"/>
    </source>
</evidence>
<evidence type="ECO:0000256" key="5">
    <source>
        <dbReference type="ARBA" id="ARBA00022741"/>
    </source>
</evidence>
<dbReference type="FunFam" id="1.20.5.340:FF:000009">
    <property type="entry name" value="myosin-11 isoform X2"/>
    <property type="match status" value="1"/>
</dbReference>
<dbReference type="FunFam" id="3.30.70.1590:FF:000001">
    <property type="entry name" value="Myosin heavy chain"/>
    <property type="match status" value="1"/>
</dbReference>
<dbReference type="Gene3D" id="1.20.5.340">
    <property type="match status" value="5"/>
</dbReference>
<dbReference type="SUPFAM" id="SSF52540">
    <property type="entry name" value="P-loop containing nucleoside triphosphate hydrolases"/>
    <property type="match status" value="1"/>
</dbReference>
<dbReference type="SMART" id="SM00242">
    <property type="entry name" value="MYSc"/>
    <property type="match status" value="1"/>
</dbReference>
<keyword evidence="7" id="KW-0112">Calmodulin-binding</keyword>
<comment type="similarity">
    <text evidence="2">Belongs to the beta type-B retroviral polymerase family. HERV class-II K(HML-2) pol subfamily.</text>
</comment>
<feature type="region of interest" description="Disordered" evidence="14">
    <location>
        <begin position="2691"/>
        <end position="2719"/>
    </location>
</feature>
<dbReference type="InterPro" id="IPR005135">
    <property type="entry name" value="Endo/exonuclease/phosphatase"/>
</dbReference>
<feature type="region of interest" description="Disordered" evidence="14">
    <location>
        <begin position="2853"/>
        <end position="2964"/>
    </location>
</feature>
<dbReference type="CDD" id="cd01650">
    <property type="entry name" value="RT_nLTR_like"/>
    <property type="match status" value="1"/>
</dbReference>
<dbReference type="InterPro" id="IPR000477">
    <property type="entry name" value="RT_dom"/>
</dbReference>
<dbReference type="GO" id="GO:0008360">
    <property type="term" value="P:regulation of cell shape"/>
    <property type="evidence" value="ECO:0007669"/>
    <property type="project" value="TreeGrafter"/>
</dbReference>
<dbReference type="GO" id="GO:0004523">
    <property type="term" value="F:RNA-DNA hybrid ribonuclease activity"/>
    <property type="evidence" value="ECO:0007669"/>
    <property type="project" value="UniProtKB-EC"/>
</dbReference>
<organism evidence="18 19">
    <name type="scientific">Hemibagrus guttatus</name>
    <dbReference type="NCBI Taxonomy" id="175788"/>
    <lineage>
        <taxon>Eukaryota</taxon>
        <taxon>Metazoa</taxon>
        <taxon>Chordata</taxon>
        <taxon>Craniata</taxon>
        <taxon>Vertebrata</taxon>
        <taxon>Euteleostomi</taxon>
        <taxon>Actinopterygii</taxon>
        <taxon>Neopterygii</taxon>
        <taxon>Teleostei</taxon>
        <taxon>Ostariophysi</taxon>
        <taxon>Siluriformes</taxon>
        <taxon>Bagridae</taxon>
        <taxon>Hemibagrus</taxon>
    </lineage>
</organism>
<comment type="caution">
    <text evidence="18">The sequence shown here is derived from an EMBL/GenBank/DDBJ whole genome shotgun (WGS) entry which is preliminary data.</text>
</comment>
<dbReference type="PROSITE" id="PS51456">
    <property type="entry name" value="MYOSIN_MOTOR"/>
    <property type="match status" value="1"/>
</dbReference>
<feature type="region of interest" description="Actin-binding" evidence="12">
    <location>
        <begin position="1652"/>
        <end position="1674"/>
    </location>
</feature>
<dbReference type="SUPFAM" id="SSF56672">
    <property type="entry name" value="DNA/RNA polymerases"/>
    <property type="match status" value="1"/>
</dbReference>
<dbReference type="PROSITE" id="PS50878">
    <property type="entry name" value="RT_POL"/>
    <property type="match status" value="1"/>
</dbReference>
<dbReference type="InterPro" id="IPR000048">
    <property type="entry name" value="IQ_motif_EF-hand-BS"/>
</dbReference>
<dbReference type="CDD" id="cd09076">
    <property type="entry name" value="L1-EN"/>
    <property type="match status" value="1"/>
</dbReference>
<dbReference type="InterPro" id="IPR036691">
    <property type="entry name" value="Endo/exonu/phosph_ase_sf"/>
</dbReference>
<dbReference type="InterPro" id="IPR002928">
    <property type="entry name" value="Myosin_tail"/>
</dbReference>
<dbReference type="GO" id="GO:0031032">
    <property type="term" value="P:actomyosin structure organization"/>
    <property type="evidence" value="ECO:0007669"/>
    <property type="project" value="TreeGrafter"/>
</dbReference>
<dbReference type="GO" id="GO:0048731">
    <property type="term" value="P:system development"/>
    <property type="evidence" value="ECO:0007669"/>
    <property type="project" value="UniProtKB-ARBA"/>
</dbReference>
<reference evidence="18" key="1">
    <citation type="submission" date="2023-06" db="EMBL/GenBank/DDBJ databases">
        <title>Male Hemibagrus guttatus genome.</title>
        <authorList>
            <person name="Bian C."/>
        </authorList>
    </citation>
    <scope>NUCLEOTIDE SEQUENCE</scope>
    <source>
        <strain evidence="18">Male_cb2023</strain>
        <tissue evidence="18">Muscle</tissue>
    </source>
</reference>
<dbReference type="Gene3D" id="4.10.270.10">
    <property type="entry name" value="Myosin, subunit A"/>
    <property type="match status" value="1"/>
</dbReference>
<evidence type="ECO:0000256" key="14">
    <source>
        <dbReference type="SAM" id="MobiDB-lite"/>
    </source>
</evidence>
<dbReference type="PROSITE" id="PS51844">
    <property type="entry name" value="SH3_LIKE"/>
    <property type="match status" value="1"/>
</dbReference>
<dbReference type="FunFam" id="3.40.850.10:FF:000101">
    <property type="entry name" value="Slow myosin heavy chain 2"/>
    <property type="match status" value="1"/>
</dbReference>
<evidence type="ECO:0000256" key="1">
    <source>
        <dbReference type="ARBA" id="ARBA00008314"/>
    </source>
</evidence>
<dbReference type="SUPFAM" id="SSF90257">
    <property type="entry name" value="Myosin rod fragments"/>
    <property type="match status" value="5"/>
</dbReference>
<evidence type="ECO:0000256" key="10">
    <source>
        <dbReference type="ARBA" id="ARBA00023175"/>
    </source>
</evidence>
<dbReference type="PROSITE" id="PS50096">
    <property type="entry name" value="IQ"/>
    <property type="match status" value="1"/>
</dbReference>
<evidence type="ECO:0000256" key="11">
    <source>
        <dbReference type="ARBA" id="ARBA00023203"/>
    </source>
</evidence>
<keyword evidence="8 13" id="KW-0175">Coiled coil</keyword>
<dbReference type="InterPro" id="IPR043502">
    <property type="entry name" value="DNA/RNA_pol_sf"/>
</dbReference>
<dbReference type="GO" id="GO:0000281">
    <property type="term" value="P:mitotic cytokinesis"/>
    <property type="evidence" value="ECO:0007669"/>
    <property type="project" value="TreeGrafter"/>
</dbReference>
<dbReference type="Gene3D" id="3.40.850.10">
    <property type="entry name" value="Kinesin motor domain"/>
    <property type="match status" value="2"/>
</dbReference>
<keyword evidence="5 12" id="KW-0547">Nucleotide-binding</keyword>
<evidence type="ECO:0000256" key="2">
    <source>
        <dbReference type="ARBA" id="ARBA00010879"/>
    </source>
</evidence>
<gene>
    <name evidence="18" type="ORF">QTP70_034705</name>
</gene>
<dbReference type="FunFam" id="2.30.30.360:FF:000001">
    <property type="entry name" value="Myosin heavy chain"/>
    <property type="match status" value="1"/>
</dbReference>
<dbReference type="GO" id="GO:0005524">
    <property type="term" value="F:ATP binding"/>
    <property type="evidence" value="ECO:0007669"/>
    <property type="project" value="UniProtKB-UniRule"/>
</dbReference>
<dbReference type="Gene3D" id="1.20.120.720">
    <property type="entry name" value="Myosin VI head, motor domain, U50 subdomain"/>
    <property type="match status" value="1"/>
</dbReference>
<evidence type="ECO:0000259" key="17">
    <source>
        <dbReference type="PROSITE" id="PS51844"/>
    </source>
</evidence>
<feature type="compositionally biased region" description="Basic and acidic residues" evidence="14">
    <location>
        <begin position="2853"/>
        <end position="2867"/>
    </location>
</feature>
<keyword evidence="11 12" id="KW-0009">Actin-binding</keyword>
<dbReference type="FunFam" id="4.10.270.10:FF:000001">
    <property type="entry name" value="Myosin heavy chain, non-muscle"/>
    <property type="match status" value="1"/>
</dbReference>
<dbReference type="GO" id="GO:0032982">
    <property type="term" value="C:myosin filament"/>
    <property type="evidence" value="ECO:0007669"/>
    <property type="project" value="TreeGrafter"/>
</dbReference>
<proteinExistence type="inferred from homology"/>
<evidence type="ECO:0000256" key="3">
    <source>
        <dbReference type="ARBA" id="ARBA00012180"/>
    </source>
</evidence>
<dbReference type="InterPro" id="IPR008989">
    <property type="entry name" value="Myosin_S1_N"/>
</dbReference>
<dbReference type="GO" id="GO:0005516">
    <property type="term" value="F:calmodulin binding"/>
    <property type="evidence" value="ECO:0007669"/>
    <property type="project" value="UniProtKB-KW"/>
</dbReference>
<dbReference type="Pfam" id="PF00063">
    <property type="entry name" value="Myosin_head"/>
    <property type="match status" value="2"/>
</dbReference>
<evidence type="ECO:0000313" key="18">
    <source>
        <dbReference type="EMBL" id="KAK3557701.1"/>
    </source>
</evidence>
<keyword evidence="9 12" id="KW-0518">Myosin</keyword>
<dbReference type="GO" id="GO:0005737">
    <property type="term" value="C:cytoplasm"/>
    <property type="evidence" value="ECO:0007669"/>
    <property type="project" value="TreeGrafter"/>
</dbReference>
<dbReference type="PRINTS" id="PR00193">
    <property type="entry name" value="MYOSINHEAVY"/>
</dbReference>
<dbReference type="InterPro" id="IPR043128">
    <property type="entry name" value="Rev_trsase/Diguanyl_cyclase"/>
</dbReference>
<dbReference type="FunFam" id="1.20.5.340:FF:000008">
    <property type="entry name" value="Myosin heavy chain 11"/>
    <property type="match status" value="1"/>
</dbReference>